<feature type="transmembrane region" description="Helical" evidence="12">
    <location>
        <begin position="117"/>
        <end position="140"/>
    </location>
</feature>
<evidence type="ECO:0000256" key="10">
    <source>
        <dbReference type="ARBA" id="ARBA00039382"/>
    </source>
</evidence>
<evidence type="ECO:0000256" key="4">
    <source>
        <dbReference type="ARBA" id="ARBA00022475"/>
    </source>
</evidence>
<feature type="transmembrane region" description="Helical" evidence="12">
    <location>
        <begin position="37"/>
        <end position="60"/>
    </location>
</feature>
<evidence type="ECO:0000256" key="5">
    <source>
        <dbReference type="ARBA" id="ARBA00022519"/>
    </source>
</evidence>
<comment type="subunit">
    <text evidence="2">The complex is composed of two ATP-binding proteins (LsrA), two transmembrane proteins (LsrC and LsrD) and a solute-binding protein (LsrB).</text>
</comment>
<evidence type="ECO:0000256" key="6">
    <source>
        <dbReference type="ARBA" id="ARBA00022692"/>
    </source>
</evidence>
<evidence type="ECO:0000256" key="9">
    <source>
        <dbReference type="ARBA" id="ARBA00025439"/>
    </source>
</evidence>
<evidence type="ECO:0000313" key="13">
    <source>
        <dbReference type="EMBL" id="MFC5729438.1"/>
    </source>
</evidence>
<evidence type="ECO:0000256" key="11">
    <source>
        <dbReference type="SAM" id="MobiDB-lite"/>
    </source>
</evidence>
<feature type="transmembrane region" description="Helical" evidence="12">
    <location>
        <begin position="67"/>
        <end position="86"/>
    </location>
</feature>
<evidence type="ECO:0000256" key="3">
    <source>
        <dbReference type="ARBA" id="ARBA00022448"/>
    </source>
</evidence>
<keyword evidence="5" id="KW-0997">Cell inner membrane</keyword>
<dbReference type="PANTHER" id="PTHR32196:SF29">
    <property type="entry name" value="AUTOINDUCER 2 IMPORT SYSTEM PERMEASE PROTEIN LSRC"/>
    <property type="match status" value="1"/>
</dbReference>
<dbReference type="EMBL" id="JBHSNS010000004">
    <property type="protein sequence ID" value="MFC5729438.1"/>
    <property type="molecule type" value="Genomic_DNA"/>
</dbReference>
<dbReference type="RefSeq" id="WP_136432606.1">
    <property type="nucleotide sequence ID" value="NZ_JBHSNS010000004.1"/>
</dbReference>
<evidence type="ECO:0000256" key="12">
    <source>
        <dbReference type="SAM" id="Phobius"/>
    </source>
</evidence>
<keyword evidence="3" id="KW-0813">Transport</keyword>
<keyword evidence="4" id="KW-1003">Cell membrane</keyword>
<dbReference type="Pfam" id="PF02653">
    <property type="entry name" value="BPD_transp_2"/>
    <property type="match status" value="1"/>
</dbReference>
<comment type="subcellular location">
    <subcellularLocation>
        <location evidence="1">Cell membrane</location>
        <topology evidence="1">Multi-pass membrane protein</topology>
    </subcellularLocation>
</comment>
<keyword evidence="14" id="KW-1185">Reference proteome</keyword>
<comment type="caution">
    <text evidence="13">The sequence shown here is derived from an EMBL/GenBank/DDBJ whole genome shotgun (WGS) entry which is preliminary data.</text>
</comment>
<dbReference type="CDD" id="cd06579">
    <property type="entry name" value="TM_PBP1_transp_AraH_like"/>
    <property type="match status" value="1"/>
</dbReference>
<evidence type="ECO:0000256" key="2">
    <source>
        <dbReference type="ARBA" id="ARBA00011262"/>
    </source>
</evidence>
<feature type="transmembrane region" description="Helical" evidence="12">
    <location>
        <begin position="237"/>
        <end position="257"/>
    </location>
</feature>
<dbReference type="Proteomes" id="UP001596072">
    <property type="component" value="Unassembled WGS sequence"/>
</dbReference>
<feature type="transmembrane region" description="Helical" evidence="12">
    <location>
        <begin position="186"/>
        <end position="207"/>
    </location>
</feature>
<keyword evidence="7 12" id="KW-1133">Transmembrane helix</keyword>
<reference evidence="14" key="1">
    <citation type="journal article" date="2019" name="Int. J. Syst. Evol. Microbiol.">
        <title>The Global Catalogue of Microorganisms (GCM) 10K type strain sequencing project: providing services to taxonomists for standard genome sequencing and annotation.</title>
        <authorList>
            <consortium name="The Broad Institute Genomics Platform"/>
            <consortium name="The Broad Institute Genome Sequencing Center for Infectious Disease"/>
            <person name="Wu L."/>
            <person name="Ma J."/>
        </authorList>
    </citation>
    <scope>NUCLEOTIDE SEQUENCE [LARGE SCALE GENOMIC DNA]</scope>
    <source>
        <strain evidence="14">YIM 94188</strain>
    </source>
</reference>
<keyword evidence="6 12" id="KW-0812">Transmembrane</keyword>
<gene>
    <name evidence="13" type="ORF">ACFPQB_10965</name>
</gene>
<dbReference type="InterPro" id="IPR001851">
    <property type="entry name" value="ABC_transp_permease"/>
</dbReference>
<comment type="function">
    <text evidence="9">Part of the ABC transporter complex LsrABCD involved in autoinducer 2 (AI-2) import. Probably responsible for the translocation of the substrate across the membrane.</text>
</comment>
<feature type="region of interest" description="Disordered" evidence="11">
    <location>
        <begin position="347"/>
        <end position="377"/>
    </location>
</feature>
<dbReference type="PANTHER" id="PTHR32196">
    <property type="entry name" value="ABC TRANSPORTER PERMEASE PROTEIN YPHD-RELATED-RELATED"/>
    <property type="match status" value="1"/>
</dbReference>
<evidence type="ECO:0000313" key="14">
    <source>
        <dbReference type="Proteomes" id="UP001596072"/>
    </source>
</evidence>
<protein>
    <recommendedName>
        <fullName evidence="10">Autoinducer 2 import system permease protein LsrC</fullName>
    </recommendedName>
</protein>
<name>A0ABW0ZK28_9ACTN</name>
<keyword evidence="8 12" id="KW-0472">Membrane</keyword>
<sequence length="377" mass="38616">MSMTLGSDPAPDAIEVHPSELSPTQRLLATVLRSRELAVGLVLLLLIVVTASKSSSFVFGSDGWRSLLVNPSILILLAVGQTVVIVTRNVDLSVGSTLGLTAYLTGRLFIDTGLPAPVVVLAAVGLGAALGLVNGVLVAFGKVPALVITLGTLYVYRGIFLTWAGSDRVTASDIPDGFLDLGTAQLLSIPVLTIIALVVLAVVGYHLHTARSGRELYAIGSDPGAATLYGLNVTRRVLLAFVLSGALAGLAGAFYVARYGTVSSNAGLNIELQAVGAAVIGGVAIFGGSGTVWGAAIGATLLVTINSALPVLGIQDFWQRAVVGALILAAIVLDRVLSTRQERRLAVARELEPGHGSPPGTPAPPTSSPRSDHGTAS</sequence>
<evidence type="ECO:0000256" key="7">
    <source>
        <dbReference type="ARBA" id="ARBA00022989"/>
    </source>
</evidence>
<organism evidence="13 14">
    <name type="scientific">Nocardioides vastitatis</name>
    <dbReference type="NCBI Taxonomy" id="2568655"/>
    <lineage>
        <taxon>Bacteria</taxon>
        <taxon>Bacillati</taxon>
        <taxon>Actinomycetota</taxon>
        <taxon>Actinomycetes</taxon>
        <taxon>Propionibacteriales</taxon>
        <taxon>Nocardioidaceae</taxon>
        <taxon>Nocardioides</taxon>
    </lineage>
</organism>
<proteinExistence type="predicted"/>
<accession>A0ABW0ZK28</accession>
<feature type="transmembrane region" description="Helical" evidence="12">
    <location>
        <begin position="278"/>
        <end position="305"/>
    </location>
</feature>
<evidence type="ECO:0000256" key="8">
    <source>
        <dbReference type="ARBA" id="ARBA00023136"/>
    </source>
</evidence>
<evidence type="ECO:0000256" key="1">
    <source>
        <dbReference type="ARBA" id="ARBA00004651"/>
    </source>
</evidence>
<feature type="transmembrane region" description="Helical" evidence="12">
    <location>
        <begin position="146"/>
        <end position="165"/>
    </location>
</feature>